<dbReference type="PROSITE" id="PS50089">
    <property type="entry name" value="ZF_RING_2"/>
    <property type="match status" value="1"/>
</dbReference>
<evidence type="ECO:0000313" key="3">
    <source>
        <dbReference type="EMBL" id="CAE4584667.1"/>
    </source>
</evidence>
<dbReference type="SUPFAM" id="SSF57850">
    <property type="entry name" value="RING/U-box"/>
    <property type="match status" value="1"/>
</dbReference>
<gene>
    <name evidence="3" type="ORF">AMON00008_LOCUS20983</name>
</gene>
<dbReference type="SMART" id="SM00184">
    <property type="entry name" value="RING"/>
    <property type="match status" value="1"/>
</dbReference>
<dbReference type="AlphaFoldDB" id="A0A7S4QIE7"/>
<name>A0A7S4QIE7_9DINO</name>
<dbReference type="EMBL" id="HBNR01030729">
    <property type="protein sequence ID" value="CAE4584667.1"/>
    <property type="molecule type" value="Transcribed_RNA"/>
</dbReference>
<protein>
    <recommendedName>
        <fullName evidence="2">RING-type domain-containing protein</fullName>
    </recommendedName>
</protein>
<accession>A0A7S4QIE7</accession>
<keyword evidence="1" id="KW-0863">Zinc-finger</keyword>
<proteinExistence type="predicted"/>
<keyword evidence="1" id="KW-0862">Zinc</keyword>
<keyword evidence="1" id="KW-0479">Metal-binding</keyword>
<feature type="domain" description="RING-type" evidence="2">
    <location>
        <begin position="292"/>
        <end position="338"/>
    </location>
</feature>
<dbReference type="Pfam" id="PF13639">
    <property type="entry name" value="zf-RING_2"/>
    <property type="match status" value="1"/>
</dbReference>
<organism evidence="3">
    <name type="scientific">Alexandrium monilatum</name>
    <dbReference type="NCBI Taxonomy" id="311494"/>
    <lineage>
        <taxon>Eukaryota</taxon>
        <taxon>Sar</taxon>
        <taxon>Alveolata</taxon>
        <taxon>Dinophyceae</taxon>
        <taxon>Gonyaulacales</taxon>
        <taxon>Pyrocystaceae</taxon>
        <taxon>Alexandrium</taxon>
    </lineage>
</organism>
<evidence type="ECO:0000259" key="2">
    <source>
        <dbReference type="PROSITE" id="PS50089"/>
    </source>
</evidence>
<dbReference type="Gene3D" id="3.30.40.10">
    <property type="entry name" value="Zinc/RING finger domain, C3HC4 (zinc finger)"/>
    <property type="match status" value="1"/>
</dbReference>
<dbReference type="InterPro" id="IPR001841">
    <property type="entry name" value="Znf_RING"/>
</dbReference>
<dbReference type="GO" id="GO:0008270">
    <property type="term" value="F:zinc ion binding"/>
    <property type="evidence" value="ECO:0007669"/>
    <property type="project" value="UniProtKB-KW"/>
</dbReference>
<evidence type="ECO:0000256" key="1">
    <source>
        <dbReference type="PROSITE-ProRule" id="PRU00175"/>
    </source>
</evidence>
<dbReference type="InterPro" id="IPR013083">
    <property type="entry name" value="Znf_RING/FYVE/PHD"/>
</dbReference>
<sequence>MECAKWVERVQAAQSRRTPEEWEAARARCEQARQTTASYRKCKAVKGHSIRSRALAVEGLRQMSEVASPQDHMAVQARWKSAQAVSRSRQETQYAKCSKALSTLPEGNAAAAEVFSDADEEEEQAMVEVAGLVGAQNVQDMVSAGTEGLPSVAAVPVQPVGGHRGRASSGGGGAVEGLLAQLRKEPANEEECAAKFQLYEGYASEVEEMRGTLLRFHEETRPTVPEPVAKDMDKHVHGIDSQEAMGIPDNHRDWFVWHMMRQAERNNQKMAGILEGFEKKLEFLAANDQKECPICLDDFTPAGPHAAETLGCCHKVCRDCWDSWTAVTNNRPFCPLCRHDAFLGVVAQASSAPGAPVGGAESDSD</sequence>
<reference evidence="3" key="1">
    <citation type="submission" date="2021-01" db="EMBL/GenBank/DDBJ databases">
        <authorList>
            <person name="Corre E."/>
            <person name="Pelletier E."/>
            <person name="Niang G."/>
            <person name="Scheremetjew M."/>
            <person name="Finn R."/>
            <person name="Kale V."/>
            <person name="Holt S."/>
            <person name="Cochrane G."/>
            <person name="Meng A."/>
            <person name="Brown T."/>
            <person name="Cohen L."/>
        </authorList>
    </citation>
    <scope>NUCLEOTIDE SEQUENCE</scope>
    <source>
        <strain evidence="3">CCMP3105</strain>
    </source>
</reference>